<evidence type="ECO:0000256" key="2">
    <source>
        <dbReference type="ARBA" id="ARBA00005220"/>
    </source>
</evidence>
<dbReference type="PRINTS" id="PR00807">
    <property type="entry name" value="AMBALLERGEN"/>
</dbReference>
<dbReference type="PANTHER" id="PTHR31683">
    <property type="entry name" value="PECTATE LYASE 18-RELATED"/>
    <property type="match status" value="1"/>
</dbReference>
<dbReference type="Gene3D" id="2.160.20.10">
    <property type="entry name" value="Single-stranded right-handed beta-helix, Pectin lyase-like"/>
    <property type="match status" value="1"/>
</dbReference>
<dbReference type="UniPathway" id="UPA00545">
    <property type="reaction ID" value="UER00824"/>
</dbReference>
<proteinExistence type="inferred from homology"/>
<evidence type="ECO:0000256" key="5">
    <source>
        <dbReference type="ARBA" id="ARBA00022729"/>
    </source>
</evidence>
<accession>A0A8N4EXT0</accession>
<evidence type="ECO:0000256" key="8">
    <source>
        <dbReference type="RuleBase" id="RU361123"/>
    </source>
</evidence>
<dbReference type="SUPFAM" id="SSF51126">
    <property type="entry name" value="Pectin lyase-like"/>
    <property type="match status" value="1"/>
</dbReference>
<evidence type="ECO:0000313" key="10">
    <source>
        <dbReference type="Proteomes" id="UP000504607"/>
    </source>
</evidence>
<keyword evidence="4 8" id="KW-0479">Metal-binding</keyword>
<dbReference type="InterPro" id="IPR002022">
    <property type="entry name" value="Pec_lyase"/>
</dbReference>
<evidence type="ECO:0000313" key="11">
    <source>
        <dbReference type="RefSeq" id="XP_029119589.1"/>
    </source>
</evidence>
<dbReference type="Proteomes" id="UP000504607">
    <property type="component" value="Chromosome 3"/>
</dbReference>
<keyword evidence="5 8" id="KW-0732">Signal</keyword>
<dbReference type="GO" id="GO:0030570">
    <property type="term" value="F:pectate lyase activity"/>
    <property type="evidence" value="ECO:0007669"/>
    <property type="project" value="UniProtKB-EC"/>
</dbReference>
<comment type="cofactor">
    <cofactor evidence="8">
        <name>Ca(2+)</name>
        <dbReference type="ChEBI" id="CHEBI:29108"/>
    </cofactor>
    <text evidence="8">Binds 1 Ca(2+) ion. Required for its activity.</text>
</comment>
<keyword evidence="6 8" id="KW-0106">Calcium</keyword>
<evidence type="ECO:0000256" key="3">
    <source>
        <dbReference type="ARBA" id="ARBA00012272"/>
    </source>
</evidence>
<keyword evidence="7 8" id="KW-0456">Lyase</keyword>
<dbReference type="Pfam" id="PF00544">
    <property type="entry name" value="Pectate_lyase_4"/>
    <property type="match status" value="1"/>
</dbReference>
<evidence type="ECO:0000259" key="9">
    <source>
        <dbReference type="SMART" id="SM00656"/>
    </source>
</evidence>
<dbReference type="InterPro" id="IPR018082">
    <property type="entry name" value="AmbAllergen"/>
</dbReference>
<dbReference type="AlphaFoldDB" id="A0A8N4EXT0"/>
<keyword evidence="10" id="KW-1185">Reference proteome</keyword>
<dbReference type="InterPro" id="IPR011050">
    <property type="entry name" value="Pectin_lyase_fold/virulence"/>
</dbReference>
<protein>
    <recommendedName>
        <fullName evidence="3 8">Pectate lyase</fullName>
        <ecNumber evidence="3 8">4.2.2.2</ecNumber>
    </recommendedName>
</protein>
<reference evidence="11" key="1">
    <citation type="submission" date="2025-08" db="UniProtKB">
        <authorList>
            <consortium name="RefSeq"/>
        </authorList>
    </citation>
    <scope>IDENTIFICATION</scope>
</reference>
<dbReference type="GO" id="GO:0045490">
    <property type="term" value="P:pectin catabolic process"/>
    <property type="evidence" value="ECO:0007669"/>
    <property type="project" value="UniProtKB-UniPathway"/>
</dbReference>
<gene>
    <name evidence="11" type="primary">LOC105041543</name>
</gene>
<sequence length="397" mass="43500">MALRYPLAPYLFFSLAFVPLYAAACDNSTTGDSQPHHCEKIMNQIDACWRCDPGWASNRKLLADCAVGFGKGALGGKNGTIYTVTDPSDNATNPKPGTLRYGAIQTQPLWIVFKKDMVIRLESELFMNSFKTIDGRGAKVAIADGPCIRIQQVNHIIIHGLGIHNCTRGRLGMVRISPTVVEHWGGHEGDAITIFASSHVWIDHCNLSHSTDGLIDVVHGSTAVTISNNFFSDHDKVMLLGHKDGFDADKVMKVTIVFNHFGPNLVQRMPRVRTGYAHVASNRYDGWELYAIGGSSNPTILSEGNYYHALDNPQTKECLLSKAKSTHFPPQHDCVNLQTLPQLKTSVSVSTYWVLQQVDAGFSALEQTFGSMSHFFPLGSLAARKRLLLGGAAVKSS</sequence>
<feature type="signal peptide" evidence="8">
    <location>
        <begin position="1"/>
        <end position="24"/>
    </location>
</feature>
<evidence type="ECO:0000256" key="1">
    <source>
        <dbReference type="ARBA" id="ARBA00000695"/>
    </source>
</evidence>
<dbReference type="InterPro" id="IPR045032">
    <property type="entry name" value="PEL"/>
</dbReference>
<comment type="similarity">
    <text evidence="8">Belongs to the polysaccharide lyase 1 family.</text>
</comment>
<dbReference type="InterPro" id="IPR012334">
    <property type="entry name" value="Pectin_lyas_fold"/>
</dbReference>
<organism evidence="10 11">
    <name type="scientific">Elaeis guineensis var. tenera</name>
    <name type="common">Oil palm</name>
    <dbReference type="NCBI Taxonomy" id="51953"/>
    <lineage>
        <taxon>Eukaryota</taxon>
        <taxon>Viridiplantae</taxon>
        <taxon>Streptophyta</taxon>
        <taxon>Embryophyta</taxon>
        <taxon>Tracheophyta</taxon>
        <taxon>Spermatophyta</taxon>
        <taxon>Magnoliopsida</taxon>
        <taxon>Liliopsida</taxon>
        <taxon>Arecaceae</taxon>
        <taxon>Arecoideae</taxon>
        <taxon>Cocoseae</taxon>
        <taxon>Elaeidinae</taxon>
        <taxon>Elaeis</taxon>
    </lineage>
</organism>
<name>A0A8N4EXT0_ELAGV</name>
<dbReference type="EC" id="4.2.2.2" evidence="3 8"/>
<feature type="chain" id="PRO_5035488075" description="Pectate lyase" evidence="8">
    <location>
        <begin position="25"/>
        <end position="397"/>
    </location>
</feature>
<evidence type="ECO:0000256" key="4">
    <source>
        <dbReference type="ARBA" id="ARBA00022723"/>
    </source>
</evidence>
<feature type="domain" description="Pectate lyase" evidence="9">
    <location>
        <begin position="116"/>
        <end position="313"/>
    </location>
</feature>
<dbReference type="SMART" id="SM00656">
    <property type="entry name" value="Amb_all"/>
    <property type="match status" value="1"/>
</dbReference>
<evidence type="ECO:0000256" key="6">
    <source>
        <dbReference type="ARBA" id="ARBA00022837"/>
    </source>
</evidence>
<comment type="catalytic activity">
    <reaction evidence="1 8">
        <text>Eliminative cleavage of (1-&gt;4)-alpha-D-galacturonan to give oligosaccharides with 4-deoxy-alpha-D-galact-4-enuronosyl groups at their non-reducing ends.</text>
        <dbReference type="EC" id="4.2.2.2"/>
    </reaction>
</comment>
<comment type="pathway">
    <text evidence="2 8">Glycan metabolism; pectin degradation; 2-dehydro-3-deoxy-D-gluconate from pectin: step 2/5.</text>
</comment>
<evidence type="ECO:0000256" key="7">
    <source>
        <dbReference type="ARBA" id="ARBA00023239"/>
    </source>
</evidence>
<dbReference type="PANTHER" id="PTHR31683:SF80">
    <property type="entry name" value="PECTATE LYASE 16-RELATED"/>
    <property type="match status" value="1"/>
</dbReference>
<dbReference type="OrthoDB" id="1637350at2759"/>
<dbReference type="GO" id="GO:0046872">
    <property type="term" value="F:metal ion binding"/>
    <property type="evidence" value="ECO:0007669"/>
    <property type="project" value="UniProtKB-KW"/>
</dbReference>
<dbReference type="RefSeq" id="XP_029119589.1">
    <property type="nucleotide sequence ID" value="XM_029263756.1"/>
</dbReference>